<gene>
    <name evidence="2" type="ORF">EVAR_3970_1</name>
</gene>
<organism evidence="2 3">
    <name type="scientific">Eumeta variegata</name>
    <name type="common">Bagworm moth</name>
    <name type="synonym">Eumeta japonica</name>
    <dbReference type="NCBI Taxonomy" id="151549"/>
    <lineage>
        <taxon>Eukaryota</taxon>
        <taxon>Metazoa</taxon>
        <taxon>Ecdysozoa</taxon>
        <taxon>Arthropoda</taxon>
        <taxon>Hexapoda</taxon>
        <taxon>Insecta</taxon>
        <taxon>Pterygota</taxon>
        <taxon>Neoptera</taxon>
        <taxon>Endopterygota</taxon>
        <taxon>Lepidoptera</taxon>
        <taxon>Glossata</taxon>
        <taxon>Ditrysia</taxon>
        <taxon>Tineoidea</taxon>
        <taxon>Psychidae</taxon>
        <taxon>Oiketicinae</taxon>
        <taxon>Eumeta</taxon>
    </lineage>
</organism>
<evidence type="ECO:0000256" key="1">
    <source>
        <dbReference type="SAM" id="MobiDB-lite"/>
    </source>
</evidence>
<feature type="region of interest" description="Disordered" evidence="1">
    <location>
        <begin position="191"/>
        <end position="230"/>
    </location>
</feature>
<dbReference type="AlphaFoldDB" id="A0A4C1SRM0"/>
<proteinExistence type="predicted"/>
<accession>A0A4C1SRM0</accession>
<evidence type="ECO:0000313" key="2">
    <source>
        <dbReference type="EMBL" id="GBP04635.1"/>
    </source>
</evidence>
<comment type="caution">
    <text evidence="2">The sequence shown here is derived from an EMBL/GenBank/DDBJ whole genome shotgun (WGS) entry which is preliminary data.</text>
</comment>
<dbReference type="Proteomes" id="UP000299102">
    <property type="component" value="Unassembled WGS sequence"/>
</dbReference>
<dbReference type="EMBL" id="BGZK01000014">
    <property type="protein sequence ID" value="GBP04635.1"/>
    <property type="molecule type" value="Genomic_DNA"/>
</dbReference>
<keyword evidence="3" id="KW-1185">Reference proteome</keyword>
<name>A0A4C1SRM0_EUMVA</name>
<evidence type="ECO:0000313" key="3">
    <source>
        <dbReference type="Proteomes" id="UP000299102"/>
    </source>
</evidence>
<reference evidence="2 3" key="1">
    <citation type="journal article" date="2019" name="Commun. Biol.">
        <title>The bagworm genome reveals a unique fibroin gene that provides high tensile strength.</title>
        <authorList>
            <person name="Kono N."/>
            <person name="Nakamura H."/>
            <person name="Ohtoshi R."/>
            <person name="Tomita M."/>
            <person name="Numata K."/>
            <person name="Arakawa K."/>
        </authorList>
    </citation>
    <scope>NUCLEOTIDE SEQUENCE [LARGE SCALE GENOMIC DNA]</scope>
</reference>
<protein>
    <submittedName>
        <fullName evidence="2">Uncharacterized protein</fullName>
    </submittedName>
</protein>
<sequence>MTMTQGKRVVNPECGAAQTSLNAFPIYVQIENFPLSLALTTLSTGVSGAASPRRAGAGSRSRRPSLTDERVMGEYVSAVGLNPNVRPAYARRAPPRRRHLSFNIPALGARKLRTNRYGGEQIHFAKISAECSGFLFDFERSLFALRRQNDERIFLLKQRLLRLARGWDRGLCGRRPRGAFVYDDCTARCRPRTRPRKPNSSARAKASRGTAEASRPQIRASQCGLRERLK</sequence>